<keyword evidence="2" id="KW-0285">Flavoprotein</keyword>
<dbReference type="InterPro" id="IPR020846">
    <property type="entry name" value="MFS_dom"/>
</dbReference>
<dbReference type="SUPFAM" id="SSF103473">
    <property type="entry name" value="MFS general substrate transporter"/>
    <property type="match status" value="1"/>
</dbReference>
<keyword evidence="6" id="KW-0560">Oxidoreductase</keyword>
<dbReference type="GO" id="GO:0022857">
    <property type="term" value="F:transmembrane transporter activity"/>
    <property type="evidence" value="ECO:0007669"/>
    <property type="project" value="InterPro"/>
</dbReference>
<dbReference type="SUPFAM" id="SSF54373">
    <property type="entry name" value="FAD-linked reductases, C-terminal domain"/>
    <property type="match status" value="1"/>
</dbReference>
<dbReference type="FunFam" id="3.50.50.60:FF:000153">
    <property type="entry name" value="Salicylate hydroxylase, putative"/>
    <property type="match status" value="1"/>
</dbReference>
<dbReference type="GO" id="GO:0016491">
    <property type="term" value="F:oxidoreductase activity"/>
    <property type="evidence" value="ECO:0007669"/>
    <property type="project" value="UniProtKB-KW"/>
</dbReference>
<dbReference type="InterPro" id="IPR011701">
    <property type="entry name" value="MFS"/>
</dbReference>
<sequence length="971" mass="105931">MMSDDVPFEVAIVGGGIAGLTLAIGLLRRNIPFKIYERAKSFREIGAGIGFTANAERAMLALDPRIHAGFRKLAFRNNEDNFYYVDGYHWDPSNPDHEEVIFKMYLGERGFEGCRRPDFLEELVRHIPPHFVAFGKDLVSVKDDAEDSKCTLSFCDGSTATADLVIGCDGIRSKLRRVMFGEDHPAAHPQYTHKYAIRGLIPMDQAKAAVGEFQTFNRMMHFGPGAHALTFPVAGGNILNVVAFVTDPNQWTAPDGKLTAPASKAEAAKAFSAFSPVVRKIMDLLPDTIDKWAVFDTGIHPPPSYVSGRLCLAGDAAHAAAPHHGAGAGCGIEDALILACLLEAVARSNLADRPTAIRFALQIYNNIRYERTQWLVQSSRMIGDVYEFMHPECGQDHQKIAHEIYTRSHKIWDYDVDAMVQDALHQFGSTTKKTPSFTSANKEAYKSSTQVSFVGEKPIEHTYMSGFALAAVMVTFTLVYFLLMLDISILSTAIPYITDEFHSLLDVGWYGSAYQLVCATLQPLTGTMYARLNSKILFLTFFAIFMGGSAICGAALSSVMLILGRAVAGFGAAGIMNGGFTMLNSCVSPQQRPGMLGIMMAFGNLGAAAGPLIGGAITEYATWRWCFYINLPASAIVFPFLVWLRIPEQIPKPHWKAILRNAHHEFDLIGFSVFAPAAIMLWLALDFGGNRWAWDSATTIGLLCGSVATFTLFAALNNHKGDRAMLPFSTLKLRVVWSSCLTILMLAGTLLVLTYYLPLYFQGVRGDTPFLSGVHFLPTAVTQVVLTLISGRLIQVFGYYLPFLLIGGVLGTIGSGLMTLISPSLSLAEIVGFQILAGIGRGIAFPMPMIALQNSLPPARIPTAISTFVFCQNLGGALFTIIAQTVFANSLKTKLSEDAPTIDAGAIIRAGSTKMRTLVTSEQLPQLLEAYSSSIRRTFILGTATSIVSLLVSCFMGWKDIRHKRSPVTKT</sequence>
<evidence type="ECO:0000256" key="3">
    <source>
        <dbReference type="ARBA" id="ARBA00022692"/>
    </source>
</evidence>
<dbReference type="CDD" id="cd17502">
    <property type="entry name" value="MFS_Azr1_MDR_like"/>
    <property type="match status" value="1"/>
</dbReference>
<proteinExistence type="predicted"/>
<dbReference type="PROSITE" id="PS50850">
    <property type="entry name" value="MFS"/>
    <property type="match status" value="1"/>
</dbReference>
<dbReference type="PANTHER" id="PTHR46720">
    <property type="entry name" value="HYDROXYLASE, PUTATIVE (AFU_ORTHOLOGUE AFUA_3G01460)-RELATED"/>
    <property type="match status" value="1"/>
</dbReference>
<name>A0A6S6VC15_9PLEO</name>
<dbReference type="Pfam" id="PF01494">
    <property type="entry name" value="FAD_binding_3"/>
    <property type="match status" value="1"/>
</dbReference>
<dbReference type="PRINTS" id="PR00420">
    <property type="entry name" value="RNGMNOXGNASE"/>
</dbReference>
<organism evidence="9 10">
    <name type="scientific">Pyrenophora teres f. teres</name>
    <dbReference type="NCBI Taxonomy" id="97479"/>
    <lineage>
        <taxon>Eukaryota</taxon>
        <taxon>Fungi</taxon>
        <taxon>Dikarya</taxon>
        <taxon>Ascomycota</taxon>
        <taxon>Pezizomycotina</taxon>
        <taxon>Dothideomycetes</taxon>
        <taxon>Pleosporomycetidae</taxon>
        <taxon>Pleosporales</taxon>
        <taxon>Pleosporineae</taxon>
        <taxon>Pleosporaceae</taxon>
        <taxon>Pyrenophora</taxon>
    </lineage>
</organism>
<dbReference type="InterPro" id="IPR036188">
    <property type="entry name" value="FAD/NAD-bd_sf"/>
</dbReference>
<keyword evidence="4" id="KW-0274">FAD</keyword>
<dbReference type="Gene3D" id="1.20.1250.20">
    <property type="entry name" value="MFS general substrate transporter like domains"/>
    <property type="match status" value="2"/>
</dbReference>
<dbReference type="InterPro" id="IPR051104">
    <property type="entry name" value="FAD_monoxygenase"/>
</dbReference>
<accession>A0A6S6VC15</accession>
<feature type="domain" description="Major facilitator superfamily (MFS) profile" evidence="8">
    <location>
        <begin position="472"/>
        <end position="961"/>
    </location>
</feature>
<protein>
    <submittedName>
        <fullName evidence="9">MFS 1 multi-domain protein</fullName>
    </submittedName>
</protein>
<evidence type="ECO:0000313" key="10">
    <source>
        <dbReference type="Proteomes" id="UP000472372"/>
    </source>
</evidence>
<evidence type="ECO:0000256" key="1">
    <source>
        <dbReference type="ARBA" id="ARBA00004141"/>
    </source>
</evidence>
<dbReference type="EMBL" id="HG992978">
    <property type="protein sequence ID" value="CAE7015236.1"/>
    <property type="molecule type" value="Genomic_DNA"/>
</dbReference>
<dbReference type="GO" id="GO:0071949">
    <property type="term" value="F:FAD binding"/>
    <property type="evidence" value="ECO:0007669"/>
    <property type="project" value="InterPro"/>
</dbReference>
<reference evidence="9" key="1">
    <citation type="submission" date="2021-02" db="EMBL/GenBank/DDBJ databases">
        <authorList>
            <person name="Syme A R."/>
            <person name="Syme A R."/>
            <person name="Moolhuijzen P."/>
        </authorList>
    </citation>
    <scope>NUCLEOTIDE SEQUENCE</scope>
    <source>
        <strain evidence="9">W1-1</strain>
    </source>
</reference>
<dbReference type="PANTHER" id="PTHR46720:SF3">
    <property type="entry name" value="FAD-BINDING DOMAIN-CONTAINING PROTEIN-RELATED"/>
    <property type="match status" value="1"/>
</dbReference>
<comment type="subcellular location">
    <subcellularLocation>
        <location evidence="1">Membrane</location>
        <topology evidence="1">Multi-pass membrane protein</topology>
    </subcellularLocation>
</comment>
<evidence type="ECO:0000256" key="5">
    <source>
        <dbReference type="ARBA" id="ARBA00022989"/>
    </source>
</evidence>
<evidence type="ECO:0000313" key="9">
    <source>
        <dbReference type="EMBL" id="CAE7015236.1"/>
    </source>
</evidence>
<evidence type="ECO:0000256" key="4">
    <source>
        <dbReference type="ARBA" id="ARBA00022827"/>
    </source>
</evidence>
<evidence type="ECO:0000256" key="2">
    <source>
        <dbReference type="ARBA" id="ARBA00022630"/>
    </source>
</evidence>
<dbReference type="InterPro" id="IPR002938">
    <property type="entry name" value="FAD-bd"/>
</dbReference>
<dbReference type="Gene3D" id="3.50.50.60">
    <property type="entry name" value="FAD/NAD(P)-binding domain"/>
    <property type="match status" value="1"/>
</dbReference>
<gene>
    <name evidence="9" type="ORF">PTTW11_02768</name>
</gene>
<keyword evidence="7" id="KW-0472">Membrane</keyword>
<keyword evidence="5" id="KW-1133">Transmembrane helix</keyword>
<dbReference type="FunFam" id="1.20.1250.20:FF:000196">
    <property type="entry name" value="MFS toxin efflux pump (AflT)"/>
    <property type="match status" value="1"/>
</dbReference>
<keyword evidence="3" id="KW-0812">Transmembrane</keyword>
<dbReference type="Proteomes" id="UP000472372">
    <property type="component" value="Chromosome 2"/>
</dbReference>
<evidence type="ECO:0000256" key="6">
    <source>
        <dbReference type="ARBA" id="ARBA00023002"/>
    </source>
</evidence>
<evidence type="ECO:0000256" key="7">
    <source>
        <dbReference type="ARBA" id="ARBA00023136"/>
    </source>
</evidence>
<dbReference type="Pfam" id="PF07690">
    <property type="entry name" value="MFS_1"/>
    <property type="match status" value="1"/>
</dbReference>
<dbReference type="SUPFAM" id="SSF51905">
    <property type="entry name" value="FAD/NAD(P)-binding domain"/>
    <property type="match status" value="1"/>
</dbReference>
<dbReference type="AlphaFoldDB" id="A0A6S6VC15"/>
<dbReference type="GO" id="GO:0044550">
    <property type="term" value="P:secondary metabolite biosynthetic process"/>
    <property type="evidence" value="ECO:0007669"/>
    <property type="project" value="TreeGrafter"/>
</dbReference>
<dbReference type="InterPro" id="IPR036259">
    <property type="entry name" value="MFS_trans_sf"/>
</dbReference>
<dbReference type="GO" id="GO:0016020">
    <property type="term" value="C:membrane"/>
    <property type="evidence" value="ECO:0007669"/>
    <property type="project" value="UniProtKB-SubCell"/>
</dbReference>
<evidence type="ECO:0000259" key="8">
    <source>
        <dbReference type="PROSITE" id="PS50850"/>
    </source>
</evidence>